<feature type="domain" description="ABC-type glycine betaine transport system substrate-binding" evidence="1">
    <location>
        <begin position="36"/>
        <end position="180"/>
    </location>
</feature>
<dbReference type="PROSITE" id="PS51257">
    <property type="entry name" value="PROKAR_LIPOPROTEIN"/>
    <property type="match status" value="1"/>
</dbReference>
<evidence type="ECO:0000259" key="1">
    <source>
        <dbReference type="Pfam" id="PF04069"/>
    </source>
</evidence>
<protein>
    <submittedName>
        <fullName evidence="2">Glycine betaine/proline transport system substrate-binding protein</fullName>
    </submittedName>
</protein>
<dbReference type="InterPro" id="IPR007210">
    <property type="entry name" value="ABC_Gly_betaine_transp_sub-bd"/>
</dbReference>
<dbReference type="SUPFAM" id="SSF53850">
    <property type="entry name" value="Periplasmic binding protein-like II"/>
    <property type="match status" value="2"/>
</dbReference>
<proteinExistence type="predicted"/>
<dbReference type="Gene3D" id="3.40.190.100">
    <property type="entry name" value="Glycine betaine-binding periplasmic protein, domain 2"/>
    <property type="match status" value="1"/>
</dbReference>
<dbReference type="Pfam" id="PF04069">
    <property type="entry name" value="OpuAC"/>
    <property type="match status" value="2"/>
</dbReference>
<dbReference type="GO" id="GO:0022857">
    <property type="term" value="F:transmembrane transporter activity"/>
    <property type="evidence" value="ECO:0007669"/>
    <property type="project" value="InterPro"/>
</dbReference>
<sequence>MTKNNVMIGFVSIGLMSGLTACSESSGDESADANSEESIGEQVDYEIIGIDPGSVMMTDIEDALNHYDLDEWDLVSSSEGAMVQELDQAVENEEPVIVAGWEPHWKFTSYNLKFLEDPDEISTAENDVHTLVRNGLSEDLPGPYQLFDQFQFELEEQQQVMELMELEGMEAEDAAREWLGEHPERVEEWTEGVDEGNGEEVELILENWADAEAATNMVRVMLQDLGYEPTLNEVTINAMYAGLASDSADAMFASWLPNQQPIYDEYDGEFEDLGPNSTETQTGIVVPEYMDIDSIEDLHEEDES</sequence>
<gene>
    <name evidence="2" type="ORF">HNR44_001964</name>
</gene>
<organism evidence="2 3">
    <name type="scientific">Geomicrobium halophilum</name>
    <dbReference type="NCBI Taxonomy" id="549000"/>
    <lineage>
        <taxon>Bacteria</taxon>
        <taxon>Bacillati</taxon>
        <taxon>Bacillota</taxon>
        <taxon>Bacilli</taxon>
        <taxon>Bacillales</taxon>
        <taxon>Geomicrobium</taxon>
    </lineage>
</organism>
<evidence type="ECO:0000313" key="3">
    <source>
        <dbReference type="Proteomes" id="UP000568839"/>
    </source>
</evidence>
<dbReference type="EMBL" id="JACHHJ010000002">
    <property type="protein sequence ID" value="MBB6449986.1"/>
    <property type="molecule type" value="Genomic_DNA"/>
</dbReference>
<keyword evidence="3" id="KW-1185">Reference proteome</keyword>
<dbReference type="RefSeq" id="WP_184403917.1">
    <property type="nucleotide sequence ID" value="NZ_JACHHJ010000002.1"/>
</dbReference>
<comment type="caution">
    <text evidence="2">The sequence shown here is derived from an EMBL/GenBank/DDBJ whole genome shotgun (WGS) entry which is preliminary data.</text>
</comment>
<dbReference type="GO" id="GO:0043190">
    <property type="term" value="C:ATP-binding cassette (ABC) transporter complex"/>
    <property type="evidence" value="ECO:0007669"/>
    <property type="project" value="InterPro"/>
</dbReference>
<dbReference type="Gene3D" id="3.10.105.10">
    <property type="entry name" value="Dipeptide-binding Protein, Domain 3"/>
    <property type="match status" value="1"/>
</dbReference>
<dbReference type="Proteomes" id="UP000568839">
    <property type="component" value="Unassembled WGS sequence"/>
</dbReference>
<feature type="domain" description="ABC-type glycine betaine transport system substrate-binding" evidence="1">
    <location>
        <begin position="200"/>
        <end position="302"/>
    </location>
</feature>
<evidence type="ECO:0000313" key="2">
    <source>
        <dbReference type="EMBL" id="MBB6449986.1"/>
    </source>
</evidence>
<dbReference type="AlphaFoldDB" id="A0A841PS36"/>
<name>A0A841PS36_9BACL</name>
<accession>A0A841PS36</accession>
<reference evidence="2 3" key="1">
    <citation type="submission" date="2020-08" db="EMBL/GenBank/DDBJ databases">
        <title>Genomic Encyclopedia of Type Strains, Phase IV (KMG-IV): sequencing the most valuable type-strain genomes for metagenomic binning, comparative biology and taxonomic classification.</title>
        <authorList>
            <person name="Goeker M."/>
        </authorList>
    </citation>
    <scope>NUCLEOTIDE SEQUENCE [LARGE SCALE GENOMIC DNA]</scope>
    <source>
        <strain evidence="2 3">DSM 21769</strain>
    </source>
</reference>